<proteinExistence type="predicted"/>
<dbReference type="EMBL" id="JANQDX010000018">
    <property type="protein sequence ID" value="KAL0906051.1"/>
    <property type="molecule type" value="Genomic_DNA"/>
</dbReference>
<reference evidence="3 4" key="1">
    <citation type="journal article" date="2024" name="Plant Biotechnol. J.">
        <title>Dendrobium thyrsiflorum genome and its molecular insights into genes involved in important horticultural traits.</title>
        <authorList>
            <person name="Chen B."/>
            <person name="Wang J.Y."/>
            <person name="Zheng P.J."/>
            <person name="Li K.L."/>
            <person name="Liang Y.M."/>
            <person name="Chen X.F."/>
            <person name="Zhang C."/>
            <person name="Zhao X."/>
            <person name="He X."/>
            <person name="Zhang G.Q."/>
            <person name="Liu Z.J."/>
            <person name="Xu Q."/>
        </authorList>
    </citation>
    <scope>NUCLEOTIDE SEQUENCE [LARGE SCALE GENOMIC DNA]</scope>
    <source>
        <strain evidence="3">GZMU011</strain>
    </source>
</reference>
<dbReference type="AlphaFoldDB" id="A0ABD0U233"/>
<evidence type="ECO:0000313" key="4">
    <source>
        <dbReference type="Proteomes" id="UP001552299"/>
    </source>
</evidence>
<name>A0ABD0U233_DENTH</name>
<dbReference type="Pfam" id="PF14111">
    <property type="entry name" value="DUF4283"/>
    <property type="match status" value="1"/>
</dbReference>
<organism evidence="3 4">
    <name type="scientific">Dendrobium thyrsiflorum</name>
    <name type="common">Pinecone-like raceme dendrobium</name>
    <name type="synonym">Orchid</name>
    <dbReference type="NCBI Taxonomy" id="117978"/>
    <lineage>
        <taxon>Eukaryota</taxon>
        <taxon>Viridiplantae</taxon>
        <taxon>Streptophyta</taxon>
        <taxon>Embryophyta</taxon>
        <taxon>Tracheophyta</taxon>
        <taxon>Spermatophyta</taxon>
        <taxon>Magnoliopsida</taxon>
        <taxon>Liliopsida</taxon>
        <taxon>Asparagales</taxon>
        <taxon>Orchidaceae</taxon>
        <taxon>Epidendroideae</taxon>
        <taxon>Malaxideae</taxon>
        <taxon>Dendrobiinae</taxon>
        <taxon>Dendrobium</taxon>
    </lineage>
</organism>
<dbReference type="Proteomes" id="UP001552299">
    <property type="component" value="Unassembled WGS sequence"/>
</dbReference>
<gene>
    <name evidence="3" type="ORF">M5K25_024513</name>
</gene>
<feature type="region of interest" description="Disordered" evidence="1">
    <location>
        <begin position="211"/>
        <end position="303"/>
    </location>
</feature>
<dbReference type="InterPro" id="IPR025558">
    <property type="entry name" value="DUF4283"/>
</dbReference>
<dbReference type="PANTHER" id="PTHR31286:SF180">
    <property type="entry name" value="OS10G0362600 PROTEIN"/>
    <property type="match status" value="1"/>
</dbReference>
<feature type="compositionally biased region" description="Low complexity" evidence="1">
    <location>
        <begin position="234"/>
        <end position="268"/>
    </location>
</feature>
<comment type="caution">
    <text evidence="3">The sequence shown here is derived from an EMBL/GenBank/DDBJ whole genome shotgun (WGS) entry which is preliminary data.</text>
</comment>
<evidence type="ECO:0000256" key="1">
    <source>
        <dbReference type="SAM" id="MobiDB-lite"/>
    </source>
</evidence>
<feature type="compositionally biased region" description="Pro residues" evidence="1">
    <location>
        <begin position="211"/>
        <end position="220"/>
    </location>
</feature>
<dbReference type="InterPro" id="IPR040256">
    <property type="entry name" value="At4g02000-like"/>
</dbReference>
<feature type="domain" description="DUF4283" evidence="2">
    <location>
        <begin position="62"/>
        <end position="114"/>
    </location>
</feature>
<evidence type="ECO:0000259" key="2">
    <source>
        <dbReference type="Pfam" id="PF14111"/>
    </source>
</evidence>
<protein>
    <recommendedName>
        <fullName evidence="2">DUF4283 domain-containing protein</fullName>
    </recommendedName>
</protein>
<dbReference type="PANTHER" id="PTHR31286">
    <property type="entry name" value="GLYCINE-RICH CELL WALL STRUCTURAL PROTEIN 1.8-LIKE"/>
    <property type="match status" value="1"/>
</dbReference>
<accession>A0ABD0U233</accession>
<sequence>MCHSGQHGTYVVKKKPASSNSARASFLPATESSLARPVREGSPPLLMALNPNELSPLPNSSLLVGYSIGQWPYYEHLLVAMKKIWTLKGSLSLFTLANGFFLLKFTSSKDLEMIKIVDLPLALWTPSGISRIASYIGIPLTVDPLTTMRTRLTFARVCAQISKDLPLPDKIPIQIDGEELVFNVIYDWKSSKCEGCGSLIHPYSLCASNPNPKPIMPPPVVKHKGRSGSRNPRSRAPGSSSKPPSPSSRIPSTFHSPTSSPTLPPLSNLDKDPVLPNLNFPTEESSSSEQPSLQIPKPPPKVPLKNMFASLQTEELASHHLDESSIGGNPIDINHIDDNPKDINHMDLMSLPPFACWNVREFNTPEKVSLCKNLQLVVFDPWFINSHLILDYESSCNNFGFSNPGRIWLKWHSSHYSFSLTFSSSQIIHSILSAGSSSPIFLSVIYAAHNAGERKILWDHLRDLVPSHDQP</sequence>
<keyword evidence="4" id="KW-1185">Reference proteome</keyword>
<evidence type="ECO:0000313" key="3">
    <source>
        <dbReference type="EMBL" id="KAL0906051.1"/>
    </source>
</evidence>